<dbReference type="Proteomes" id="UP000193920">
    <property type="component" value="Unassembled WGS sequence"/>
</dbReference>
<dbReference type="Gene3D" id="3.30.50.10">
    <property type="entry name" value="Erythroid Transcription Factor GATA-1, subunit A"/>
    <property type="match status" value="1"/>
</dbReference>
<evidence type="ECO:0000313" key="2">
    <source>
        <dbReference type="EMBL" id="ORY22208.1"/>
    </source>
</evidence>
<dbReference type="EMBL" id="MCOG01000251">
    <property type="protein sequence ID" value="ORY22208.1"/>
    <property type="molecule type" value="Genomic_DNA"/>
</dbReference>
<accession>A0A1Y2AHY6</accession>
<dbReference type="OrthoDB" id="2162994at2759"/>
<organism evidence="2 3">
    <name type="scientific">Neocallimastix californiae</name>
    <dbReference type="NCBI Taxonomy" id="1754190"/>
    <lineage>
        <taxon>Eukaryota</taxon>
        <taxon>Fungi</taxon>
        <taxon>Fungi incertae sedis</taxon>
        <taxon>Chytridiomycota</taxon>
        <taxon>Chytridiomycota incertae sedis</taxon>
        <taxon>Neocallimastigomycetes</taxon>
        <taxon>Neocallimastigales</taxon>
        <taxon>Neocallimastigaceae</taxon>
        <taxon>Neocallimastix</taxon>
    </lineage>
</organism>
<name>A0A1Y2AHY6_9FUNG</name>
<proteinExistence type="predicted"/>
<protein>
    <recommendedName>
        <fullName evidence="4">GATA-type domain-containing protein</fullName>
    </recommendedName>
</protein>
<dbReference type="AlphaFoldDB" id="A0A1Y2AHY6"/>
<evidence type="ECO:0000313" key="3">
    <source>
        <dbReference type="Proteomes" id="UP000193920"/>
    </source>
</evidence>
<feature type="region of interest" description="Disordered" evidence="1">
    <location>
        <begin position="312"/>
        <end position="336"/>
    </location>
</feature>
<comment type="caution">
    <text evidence="2">The sequence shown here is derived from an EMBL/GenBank/DDBJ whole genome shotgun (WGS) entry which is preliminary data.</text>
</comment>
<evidence type="ECO:0008006" key="4">
    <source>
        <dbReference type="Google" id="ProtNLM"/>
    </source>
</evidence>
<evidence type="ECO:0000256" key="1">
    <source>
        <dbReference type="SAM" id="MobiDB-lite"/>
    </source>
</evidence>
<keyword evidence="3" id="KW-1185">Reference proteome</keyword>
<dbReference type="GO" id="GO:0006355">
    <property type="term" value="P:regulation of DNA-templated transcription"/>
    <property type="evidence" value="ECO:0007669"/>
    <property type="project" value="InterPro"/>
</dbReference>
<dbReference type="GO" id="GO:0008270">
    <property type="term" value="F:zinc ion binding"/>
    <property type="evidence" value="ECO:0007669"/>
    <property type="project" value="InterPro"/>
</dbReference>
<sequence>MNNKTKSKKVVDQEDDDWKCKMCGCPAKHTPLKRTGRDGKKSICNACYIRERTQQERAERGSARPILSTTVPMTTNILSNPQQNYLFPYLNLQYNNMVQQMNLLSKMGQGFNVDSQQLYNNPFGITQDAFSAAIQAYQAAAAATASAGQLPVDFNSNLNMLGALSSLGLATTTTQATNTSSVASVLPEQDIEQSVQEIQQTDLSQELNTDEDTSKQDLESVQEQLQQITSASISDITNLETAAGNTDTVDKINKETALLPENLYDQQTVSVAVAALDQAAQLDLKNDEIIKEKINKEIKNLNENQIKNEDYQKISSENKDKEKVDGKRIYQKRKQMDEEDNLLEEKLKKELKKVKVDSK</sequence>
<gene>
    <name evidence="2" type="ORF">LY90DRAFT_515646</name>
</gene>
<dbReference type="InterPro" id="IPR013088">
    <property type="entry name" value="Znf_NHR/GATA"/>
</dbReference>
<feature type="compositionally biased region" description="Basic and acidic residues" evidence="1">
    <location>
        <begin position="312"/>
        <end position="328"/>
    </location>
</feature>
<reference evidence="2 3" key="1">
    <citation type="submission" date="2016-08" db="EMBL/GenBank/DDBJ databases">
        <title>A Parts List for Fungal Cellulosomes Revealed by Comparative Genomics.</title>
        <authorList>
            <consortium name="DOE Joint Genome Institute"/>
            <person name="Haitjema C.H."/>
            <person name="Gilmore S.P."/>
            <person name="Henske J.K."/>
            <person name="Solomon K.V."/>
            <person name="De Groot R."/>
            <person name="Kuo A."/>
            <person name="Mondo S.J."/>
            <person name="Salamov A.A."/>
            <person name="Labutti K."/>
            <person name="Zhao Z."/>
            <person name="Chiniquy J."/>
            <person name="Barry K."/>
            <person name="Brewer H.M."/>
            <person name="Purvine S.O."/>
            <person name="Wright A.T."/>
            <person name="Boxma B."/>
            <person name="Van Alen T."/>
            <person name="Hackstein J.H."/>
            <person name="Baker S.E."/>
            <person name="Grigoriev I.V."/>
            <person name="O'Malley M.A."/>
        </authorList>
    </citation>
    <scope>NUCLEOTIDE SEQUENCE [LARGE SCALE GENOMIC DNA]</scope>
    <source>
        <strain evidence="2 3">G1</strain>
    </source>
</reference>